<reference evidence="6" key="1">
    <citation type="journal article" date="2018" name="Nat. Microbiol.">
        <title>Leveraging single-cell genomics to expand the fungal tree of life.</title>
        <authorList>
            <person name="Ahrendt S.R."/>
            <person name="Quandt C.A."/>
            <person name="Ciobanu D."/>
            <person name="Clum A."/>
            <person name="Salamov A."/>
            <person name="Andreopoulos B."/>
            <person name="Cheng J.F."/>
            <person name="Woyke T."/>
            <person name="Pelin A."/>
            <person name="Henrissat B."/>
            <person name="Reynolds N.K."/>
            <person name="Benny G.L."/>
            <person name="Smith M.E."/>
            <person name="James T.Y."/>
            <person name="Grigoriev I.V."/>
        </authorList>
    </citation>
    <scope>NUCLEOTIDE SEQUENCE [LARGE SCALE GENOMIC DNA]</scope>
</reference>
<dbReference type="SUPFAM" id="SSF52540">
    <property type="entry name" value="P-loop containing nucleoside triphosphate hydrolases"/>
    <property type="match status" value="1"/>
</dbReference>
<accession>A0A4P9WS11</accession>
<keyword evidence="6" id="KW-1185">Reference proteome</keyword>
<dbReference type="PANTHER" id="PTHR35372:SF2">
    <property type="entry name" value="SF3 HELICASE DOMAIN-CONTAINING PROTEIN"/>
    <property type="match status" value="1"/>
</dbReference>
<name>A0A4P9WS11_9FUNG</name>
<organism evidence="5 6">
    <name type="scientific">Blyttiomyces helicus</name>
    <dbReference type="NCBI Taxonomy" id="388810"/>
    <lineage>
        <taxon>Eukaryota</taxon>
        <taxon>Fungi</taxon>
        <taxon>Fungi incertae sedis</taxon>
        <taxon>Chytridiomycota</taxon>
        <taxon>Chytridiomycota incertae sedis</taxon>
        <taxon>Chytridiomycetes</taxon>
        <taxon>Chytridiomycetes incertae sedis</taxon>
        <taxon>Blyttiomyces</taxon>
    </lineage>
</organism>
<dbReference type="Gene3D" id="3.40.50.300">
    <property type="entry name" value="P-loop containing nucleotide triphosphate hydrolases"/>
    <property type="match status" value="1"/>
</dbReference>
<dbReference type="Pfam" id="PF19263">
    <property type="entry name" value="DUF5906"/>
    <property type="match status" value="1"/>
</dbReference>
<dbReference type="GO" id="GO:0016787">
    <property type="term" value="F:hydrolase activity"/>
    <property type="evidence" value="ECO:0007669"/>
    <property type="project" value="UniProtKB-KW"/>
</dbReference>
<protein>
    <recommendedName>
        <fullName evidence="4">SF3 helicase domain-containing protein</fullName>
    </recommendedName>
</protein>
<dbReference type="OrthoDB" id="2151871at2759"/>
<proteinExistence type="predicted"/>
<dbReference type="InterPro" id="IPR051620">
    <property type="entry name" value="ORF904-like_C"/>
</dbReference>
<keyword evidence="1" id="KW-0547">Nucleotide-binding</keyword>
<dbReference type="GO" id="GO:0005524">
    <property type="term" value="F:ATP binding"/>
    <property type="evidence" value="ECO:0007669"/>
    <property type="project" value="UniProtKB-KW"/>
</dbReference>
<dbReference type="InterPro" id="IPR056443">
    <property type="entry name" value="AEP_C962R"/>
</dbReference>
<dbReference type="InterPro" id="IPR045455">
    <property type="entry name" value="NrS-1_pol-like_helicase"/>
</dbReference>
<dbReference type="NCBIfam" id="TIGR01613">
    <property type="entry name" value="primase_Cterm"/>
    <property type="match status" value="1"/>
</dbReference>
<dbReference type="AlphaFoldDB" id="A0A4P9WS11"/>
<dbReference type="InterPro" id="IPR014818">
    <property type="entry name" value="Phage/plasmid_primase_P4_C"/>
</dbReference>
<evidence type="ECO:0000313" key="6">
    <source>
        <dbReference type="Proteomes" id="UP000269721"/>
    </source>
</evidence>
<feature type="domain" description="SF3 helicase" evidence="4">
    <location>
        <begin position="600"/>
        <end position="776"/>
    </location>
</feature>
<dbReference type="Proteomes" id="UP000269721">
    <property type="component" value="Unassembled WGS sequence"/>
</dbReference>
<dbReference type="EMBL" id="KZ993836">
    <property type="protein sequence ID" value="RKO94718.1"/>
    <property type="molecule type" value="Genomic_DNA"/>
</dbReference>
<keyword evidence="2" id="KW-0378">Hydrolase</keyword>
<evidence type="ECO:0000256" key="2">
    <source>
        <dbReference type="ARBA" id="ARBA00022801"/>
    </source>
</evidence>
<evidence type="ECO:0000259" key="4">
    <source>
        <dbReference type="PROSITE" id="PS51206"/>
    </source>
</evidence>
<evidence type="ECO:0000256" key="1">
    <source>
        <dbReference type="ARBA" id="ARBA00022741"/>
    </source>
</evidence>
<gene>
    <name evidence="5" type="ORF">BDK51DRAFT_53003</name>
</gene>
<sequence length="905" mass="104674">MSVKELGALVNHYKFFSGPFEHTHTAFNERTKKLSIPQANLEEFFESYVRYLNTEKSDVLEKGHNSISEKSKAINKFFVDLDLKMDVFESGLISIENVPELIQDAIKTFQTVLEESIVESQENVVDYKTVLSAFRMIYKCHLYFPGIFLSVQKAKDICYDVEERLSIKYPWIVEKKMIDVSVYTSGLRMLGSHKGVLVKDTREMDQHIAFFGDTVQYEHAYRLGNIQPNGKILYQDIKLDHIAMTSIICPPGTFETPLNHIFKKANKRKATSLTDTTSKKSKKTNSVTQKLHENIDGLVDDYEMEDPDIEVEDAEIDPLFESEIRDYLQMHLSKLNLNYIKSIVELKMKGTFSVILEPGICPFAKRLHKRCEANRPSNFVVVSPSESTLKCFKCTENMLLPPYPAKLEKILTDTNPNYLLEKCLYNQTDESISQFVFSILKNDIAASPNQANYIWYYYDKKMHRWTEYEQIYSSIMADDGPIQKPFARYIKSLPQDKLVIAKPIWGKLRTKLQTTAFVRGGLMPLLGRKFDFYWSQRHGDFSLNFQSRLDSNPQLMGFKNGVWDFNKGVFREGKPDDFISMSTNVAYVPYDEHEHKTRSDLEKFIAEIFPRKDHMNYTMQEIALSLNGTPAKQTFFIMTGAGANGKSTLIRLLNLALGDYSGEVSITLFTKPRPPANLPAPELIDIKGKRFVSCSEPNARDSLNLGTMKWLSGGDRITAAQKFQKNQSFYLQATFFCLTNDIPPLNTSQQDNGTWRRIKPVQFTSWFKDNPDPKNPNEFKTDDKINEKMDVWKDAFISLLVKIYLSGTTHPMPIEYEQLWKQLQNKNDYYGGFIDEYVIRDENSFKEDKLVFHAFNEWMKSMQIAKHIPFDHFEKHMVYLLGPKVSDGDELGWKIDLKTIRVLYL</sequence>
<dbReference type="InterPro" id="IPR027417">
    <property type="entry name" value="P-loop_NTPase"/>
</dbReference>
<dbReference type="InterPro" id="IPR014015">
    <property type="entry name" value="Helicase_SF3_DNA-vir"/>
</dbReference>
<dbReference type="PANTHER" id="PTHR35372">
    <property type="entry name" value="ATP BINDING PROTEIN-RELATED"/>
    <property type="match status" value="1"/>
</dbReference>
<keyword evidence="3" id="KW-0067">ATP-binding</keyword>
<dbReference type="Pfam" id="PF23162">
    <property type="entry name" value="AEP_C962R"/>
    <property type="match status" value="1"/>
</dbReference>
<dbReference type="Pfam" id="PF08706">
    <property type="entry name" value="D5_N"/>
    <property type="match status" value="1"/>
</dbReference>
<evidence type="ECO:0000256" key="3">
    <source>
        <dbReference type="ARBA" id="ARBA00022840"/>
    </source>
</evidence>
<dbReference type="SMART" id="SM00885">
    <property type="entry name" value="D5_N"/>
    <property type="match status" value="1"/>
</dbReference>
<dbReference type="InterPro" id="IPR006500">
    <property type="entry name" value="Helicase_put_C_phage/plasmid"/>
</dbReference>
<dbReference type="PROSITE" id="PS51206">
    <property type="entry name" value="SF3_HELICASE_1"/>
    <property type="match status" value="1"/>
</dbReference>
<evidence type="ECO:0000313" key="5">
    <source>
        <dbReference type="EMBL" id="RKO94718.1"/>
    </source>
</evidence>